<dbReference type="GO" id="GO:0003899">
    <property type="term" value="F:DNA-directed RNA polymerase activity"/>
    <property type="evidence" value="ECO:0007669"/>
    <property type="project" value="UniProtKB-EC"/>
</dbReference>
<evidence type="ECO:0000313" key="5">
    <source>
        <dbReference type="EMBL" id="KFG66077.1"/>
    </source>
</evidence>
<dbReference type="InterPro" id="IPR011262">
    <property type="entry name" value="DNA-dir_RNA_pol_insert"/>
</dbReference>
<accession>A0A086MB09</accession>
<organism evidence="5 6">
    <name type="scientific">Toxoplasma gondii RUB</name>
    <dbReference type="NCBI Taxonomy" id="935652"/>
    <lineage>
        <taxon>Eukaryota</taxon>
        <taxon>Sar</taxon>
        <taxon>Alveolata</taxon>
        <taxon>Apicomplexa</taxon>
        <taxon>Conoidasida</taxon>
        <taxon>Coccidia</taxon>
        <taxon>Eucoccidiorida</taxon>
        <taxon>Eimeriorina</taxon>
        <taxon>Sarcocystidae</taxon>
        <taxon>Toxoplasma</taxon>
    </lineage>
</organism>
<dbReference type="OrthoDB" id="360088at2759"/>
<evidence type="ECO:0000259" key="4">
    <source>
        <dbReference type="SMART" id="SM00662"/>
    </source>
</evidence>
<dbReference type="GO" id="GO:0000428">
    <property type="term" value="C:DNA-directed RNA polymerase complex"/>
    <property type="evidence" value="ECO:0007669"/>
    <property type="project" value="UniProtKB-KW"/>
</dbReference>
<feature type="compositionally biased region" description="Basic and acidic residues" evidence="3">
    <location>
        <begin position="539"/>
        <end position="566"/>
    </location>
</feature>
<name>A0A086MB09_TOXGO</name>
<dbReference type="SUPFAM" id="SSF56553">
    <property type="entry name" value="Insert subdomain of RNA polymerase alpha subunit"/>
    <property type="match status" value="1"/>
</dbReference>
<dbReference type="GO" id="GO:0046983">
    <property type="term" value="F:protein dimerization activity"/>
    <property type="evidence" value="ECO:0007669"/>
    <property type="project" value="InterPro"/>
</dbReference>
<proteinExistence type="predicted"/>
<dbReference type="GO" id="GO:0006351">
    <property type="term" value="P:DNA-templated transcription"/>
    <property type="evidence" value="ECO:0007669"/>
    <property type="project" value="InterPro"/>
</dbReference>
<evidence type="ECO:0000256" key="3">
    <source>
        <dbReference type="SAM" id="MobiDB-lite"/>
    </source>
</evidence>
<comment type="caution">
    <text evidence="5">The sequence shown here is derived from an EMBL/GenBank/DDBJ whole genome shotgun (WGS) entry which is preliminary data.</text>
</comment>
<keyword evidence="2" id="KW-0804">Transcription</keyword>
<feature type="region of interest" description="Disordered" evidence="3">
    <location>
        <begin position="483"/>
        <end position="580"/>
    </location>
</feature>
<keyword evidence="5" id="KW-0808">Transferase</keyword>
<feature type="region of interest" description="Disordered" evidence="3">
    <location>
        <begin position="178"/>
        <end position="207"/>
    </location>
</feature>
<keyword evidence="1 5" id="KW-0240">DNA-directed RNA polymerase</keyword>
<dbReference type="InterPro" id="IPR036643">
    <property type="entry name" value="RNApol_insert_sf"/>
</dbReference>
<dbReference type="Proteomes" id="UP000028834">
    <property type="component" value="Unassembled WGS sequence"/>
</dbReference>
<dbReference type="SUPFAM" id="SSF55257">
    <property type="entry name" value="RBP11-like subunits of RNA polymerase"/>
    <property type="match status" value="1"/>
</dbReference>
<dbReference type="Pfam" id="PF01000">
    <property type="entry name" value="RNA_pol_A_bac"/>
    <property type="match status" value="1"/>
</dbReference>
<dbReference type="AlphaFoldDB" id="A0A086MB09"/>
<reference evidence="5 6" key="1">
    <citation type="submission" date="2014-05" db="EMBL/GenBank/DDBJ databases">
        <authorList>
            <person name="Sibley D."/>
            <person name="Venepally P."/>
            <person name="Karamycheva S."/>
            <person name="Hadjithomas M."/>
            <person name="Khan A."/>
            <person name="Brunk B."/>
            <person name="Roos D."/>
            <person name="Caler E."/>
            <person name="Lorenzi H."/>
        </authorList>
    </citation>
    <scope>NUCLEOTIDE SEQUENCE [LARGE SCALE GENOMIC DNA]</scope>
    <source>
        <strain evidence="5 6">RUB</strain>
    </source>
</reference>
<dbReference type="InterPro" id="IPR036603">
    <property type="entry name" value="RBP11-like"/>
</dbReference>
<feature type="compositionally biased region" description="Basic residues" evidence="3">
    <location>
        <begin position="495"/>
        <end position="504"/>
    </location>
</feature>
<dbReference type="EC" id="2.7.7.6" evidence="5"/>
<keyword evidence="5" id="KW-0548">Nucleotidyltransferase</keyword>
<dbReference type="InterPro" id="IPR011263">
    <property type="entry name" value="DNA-dir_RNA_pol_RpoA/D/Rpb3"/>
</dbReference>
<feature type="domain" description="DNA-directed RNA polymerase RpoA/D/Rpb3-type" evidence="4">
    <location>
        <begin position="156"/>
        <end position="394"/>
    </location>
</feature>
<dbReference type="EMBL" id="AFYV02000118">
    <property type="protein sequence ID" value="KFG66077.1"/>
    <property type="molecule type" value="Genomic_DNA"/>
</dbReference>
<dbReference type="VEuPathDB" id="ToxoDB:TGRUB_313120B"/>
<dbReference type="Gene3D" id="2.170.120.12">
    <property type="entry name" value="DNA-directed RNA polymerase, insert domain"/>
    <property type="match status" value="1"/>
</dbReference>
<gene>
    <name evidence="5" type="ORF">TGRUB_313120B</name>
</gene>
<evidence type="ECO:0000256" key="2">
    <source>
        <dbReference type="ARBA" id="ARBA00023163"/>
    </source>
</evidence>
<protein>
    <submittedName>
        <fullName evidence="5">DNA-directed RNA polymerase, alpha subunit</fullName>
        <ecNumber evidence="5">2.7.7.6</ecNumber>
    </submittedName>
</protein>
<sequence>MQKWTRGFSSPVSVFGLYRSRHLLSPRHGCLRSRAACRAVCVYFWPALRQSHDVRHYPIYEEFYNSTTLDPGVYTPTYNLTLLPFTPAYVPRRDRMGLLYGDARIFDTWPSWTEEFTLRVEEATNVTIIPETGHLYQKLYIGPVPVTTGWTMGSLIKAFAAQRCPGHAIVALKLHAPRKPNAGGRRGRKKTGEGEPQSAGGEAEAPMVTQLPNVREDLLEIALNLKGVAFETLRPRESACVRVKAVGPQLLVAGMIDWPSFVRVGNPEHFIAKVEEGGVLDLEMKLEWGRGAWLADLHGLYREEEGVDTRCYKRRRIWEVDHRGFYPTSCIFGACTMMRLAVHKLMGTRFCQDRQASTNPTEQLVLEIWTDASKSPKEVLAFALQDMLAWLVDLRRQLVEDVDWKTEDEDLTAAWKHVAAWTEAKALQDRLGGPPLMVWERPTEGLKLAEGEKSFAMPEFRPPPCSVHPVAWLKRELRRRPYSADGYSEAGAPQRQKKGGKRNTVRGCELPEEVSTQRETQSRREDVETSSATGSPVEAARDEDERREVAEPGDRTQSATDKETKQKLKPSAVALSSIPGLSTKALQSLHEVRPSGGECANERKHF</sequence>
<evidence type="ECO:0000313" key="6">
    <source>
        <dbReference type="Proteomes" id="UP000028834"/>
    </source>
</evidence>
<dbReference type="SMART" id="SM00662">
    <property type="entry name" value="RPOLD"/>
    <property type="match status" value="1"/>
</dbReference>
<evidence type="ECO:0000256" key="1">
    <source>
        <dbReference type="ARBA" id="ARBA00022478"/>
    </source>
</evidence>